<dbReference type="KEGG" id="nsa:Nitsa_1924"/>
<gene>
    <name evidence="2" type="ordered locus">Nitsa_1924</name>
</gene>
<reference evidence="3" key="2">
    <citation type="submission" date="2011-01" db="EMBL/GenBank/DDBJ databases">
        <title>The complete genome of Nitratifractor salsuginis DSM 16511.</title>
        <authorList>
            <consortium name="US DOE Joint Genome Institute (JGI-PGF)"/>
            <person name="Lucas S."/>
            <person name="Copeland A."/>
            <person name="Lapidus A."/>
            <person name="Bruce D."/>
            <person name="Goodwin L."/>
            <person name="Pitluck S."/>
            <person name="Kyrpides N."/>
            <person name="Mavromatis K."/>
            <person name="Ivanova N."/>
            <person name="Mikhailova N."/>
            <person name="Zeytun A."/>
            <person name="Detter J.C."/>
            <person name="Tapia R."/>
            <person name="Han C."/>
            <person name="Land M."/>
            <person name="Hauser L."/>
            <person name="Markowitz V."/>
            <person name="Cheng J.-F."/>
            <person name="Hugenholtz P."/>
            <person name="Woyke T."/>
            <person name="Wu D."/>
            <person name="Tindall B."/>
            <person name="Schuetze A."/>
            <person name="Brambilla E."/>
            <person name="Klenk H.-P."/>
            <person name="Eisen J.A."/>
        </authorList>
    </citation>
    <scope>NUCLEOTIDE SEQUENCE [LARGE SCALE GENOMIC DNA]</scope>
    <source>
        <strain evidence="3">DSM 16511 / JCM 12458 / E9I37-1</strain>
    </source>
</reference>
<keyword evidence="1" id="KW-0812">Transmembrane</keyword>
<dbReference type="AlphaFoldDB" id="E6X2G3"/>
<evidence type="ECO:0000256" key="1">
    <source>
        <dbReference type="SAM" id="Phobius"/>
    </source>
</evidence>
<evidence type="ECO:0000313" key="3">
    <source>
        <dbReference type="Proteomes" id="UP000008633"/>
    </source>
</evidence>
<dbReference type="Proteomes" id="UP000008633">
    <property type="component" value="Chromosome"/>
</dbReference>
<reference evidence="2 3" key="1">
    <citation type="journal article" date="2011" name="Stand. Genomic Sci.">
        <title>Complete genome sequence of Nitratifractor salsuginis type strain (E9I37-1).</title>
        <authorList>
            <person name="Anderson I."/>
            <person name="Sikorski J."/>
            <person name="Zeytun A."/>
            <person name="Nolan M."/>
            <person name="Lapidus A."/>
            <person name="Lucas S."/>
            <person name="Hammon N."/>
            <person name="Deshpande S."/>
            <person name="Cheng J.F."/>
            <person name="Tapia R."/>
            <person name="Han C."/>
            <person name="Goodwin L."/>
            <person name="Pitluck S."/>
            <person name="Liolios K."/>
            <person name="Pagani I."/>
            <person name="Ivanova N."/>
            <person name="Huntemann M."/>
            <person name="Mavromatis K."/>
            <person name="Ovchinikova G."/>
            <person name="Pati A."/>
            <person name="Chen A."/>
            <person name="Palaniappan K."/>
            <person name="Land M."/>
            <person name="Hauser L."/>
            <person name="Brambilla E.M."/>
            <person name="Ngatchou-Djao O.D."/>
            <person name="Rohde M."/>
            <person name="Tindall B.J."/>
            <person name="Goker M."/>
            <person name="Detter J.C."/>
            <person name="Woyke T."/>
            <person name="Bristow J."/>
            <person name="Eisen J.A."/>
            <person name="Markowitz V."/>
            <person name="Hugenholtz P."/>
            <person name="Klenk H.P."/>
            <person name="Kyrpides N.C."/>
        </authorList>
    </citation>
    <scope>NUCLEOTIDE SEQUENCE [LARGE SCALE GENOMIC DNA]</scope>
    <source>
        <strain evidence="3">DSM 16511 / JCM 12458 / E9I37-1</strain>
    </source>
</reference>
<evidence type="ECO:0000313" key="2">
    <source>
        <dbReference type="EMBL" id="ADV47168.1"/>
    </source>
</evidence>
<name>E6X2G3_NITSE</name>
<protein>
    <recommendedName>
        <fullName evidence="4">Permease</fullName>
    </recommendedName>
</protein>
<dbReference type="STRING" id="749222.Nitsa_1924"/>
<feature type="transmembrane region" description="Helical" evidence="1">
    <location>
        <begin position="87"/>
        <end position="105"/>
    </location>
</feature>
<evidence type="ECO:0008006" key="4">
    <source>
        <dbReference type="Google" id="ProtNLM"/>
    </source>
</evidence>
<sequence length="145" mass="15707">MGDVKRKPFTRMLRGAAISMISMLPMILAIVGLVGLFQSYITQEMFASVFDGNAVHDTLAGTLAGMIAVGQAVVSYILGGELLKQGVSLYAVTAFILAWVTLGVVQLPMEAEVLGLGFTIRRNLLAFISTLLVSVMTVWILELWR</sequence>
<dbReference type="HOGENOM" id="CLU_101297_2_1_7"/>
<feature type="transmembrane region" description="Helical" evidence="1">
    <location>
        <begin position="58"/>
        <end position="78"/>
    </location>
</feature>
<accession>E6X2G3</accession>
<dbReference type="eggNOG" id="COG0701">
    <property type="taxonomic scope" value="Bacteria"/>
</dbReference>
<keyword evidence="1" id="KW-1133">Transmembrane helix</keyword>
<organism evidence="2 3">
    <name type="scientific">Nitratifractor salsuginis (strain DSM 16511 / JCM 12458 / E9I37-1)</name>
    <dbReference type="NCBI Taxonomy" id="749222"/>
    <lineage>
        <taxon>Bacteria</taxon>
        <taxon>Pseudomonadati</taxon>
        <taxon>Campylobacterota</taxon>
        <taxon>Epsilonproteobacteria</taxon>
        <taxon>Campylobacterales</taxon>
        <taxon>Sulfurovaceae</taxon>
        <taxon>Nitratifractor</taxon>
    </lineage>
</organism>
<keyword evidence="3" id="KW-1185">Reference proteome</keyword>
<proteinExistence type="predicted"/>
<dbReference type="EMBL" id="CP002452">
    <property type="protein sequence ID" value="ADV47168.1"/>
    <property type="molecule type" value="Genomic_DNA"/>
</dbReference>
<feature type="transmembrane region" description="Helical" evidence="1">
    <location>
        <begin position="12"/>
        <end position="38"/>
    </location>
</feature>
<keyword evidence="1" id="KW-0472">Membrane</keyword>
<feature type="transmembrane region" description="Helical" evidence="1">
    <location>
        <begin position="125"/>
        <end position="144"/>
    </location>
</feature>